<dbReference type="EMBL" id="JAAIJQ010000037">
    <property type="protein sequence ID" value="NEV62890.1"/>
    <property type="molecule type" value="Genomic_DNA"/>
</dbReference>
<feature type="region of interest" description="Disordered" evidence="1">
    <location>
        <begin position="1"/>
        <end position="26"/>
    </location>
</feature>
<organism evidence="2 3">
    <name type="scientific">Thiorhodococcus minor</name>
    <dbReference type="NCBI Taxonomy" id="57489"/>
    <lineage>
        <taxon>Bacteria</taxon>
        <taxon>Pseudomonadati</taxon>
        <taxon>Pseudomonadota</taxon>
        <taxon>Gammaproteobacteria</taxon>
        <taxon>Chromatiales</taxon>
        <taxon>Chromatiaceae</taxon>
        <taxon>Thiorhodococcus</taxon>
    </lineage>
</organism>
<keyword evidence="3" id="KW-1185">Reference proteome</keyword>
<reference evidence="2 3" key="1">
    <citation type="submission" date="2020-02" db="EMBL/GenBank/DDBJ databases">
        <title>Genome sequences of Thiorhodococcus mannitoliphagus and Thiorhodococcus minor, purple sulfur photosynthetic bacteria in the gammaproteobacterial family, Chromatiaceae.</title>
        <authorList>
            <person name="Aviles F.A."/>
            <person name="Meyer T.E."/>
            <person name="Kyndt J.A."/>
        </authorList>
    </citation>
    <scope>NUCLEOTIDE SEQUENCE [LARGE SCALE GENOMIC DNA]</scope>
    <source>
        <strain evidence="2 3">DSM 11518</strain>
    </source>
</reference>
<proteinExistence type="predicted"/>
<sequence>MLDSDISDSDEGGEPVPPPMSKALSEHKAFFEHKASPEQLGSFDVRRRIEHIRELRRLRELLEDPSFDELG</sequence>
<protein>
    <submittedName>
        <fullName evidence="2">Uncharacterized protein</fullName>
    </submittedName>
</protein>
<dbReference type="RefSeq" id="WP_164453353.1">
    <property type="nucleotide sequence ID" value="NZ_JAAIJQ010000037.1"/>
</dbReference>
<accession>A0A6M0JZH4</accession>
<dbReference type="AlphaFoldDB" id="A0A6M0JZH4"/>
<feature type="compositionally biased region" description="Acidic residues" evidence="1">
    <location>
        <begin position="1"/>
        <end position="13"/>
    </location>
</feature>
<evidence type="ECO:0000313" key="3">
    <source>
        <dbReference type="Proteomes" id="UP000483379"/>
    </source>
</evidence>
<evidence type="ECO:0000313" key="2">
    <source>
        <dbReference type="EMBL" id="NEV62890.1"/>
    </source>
</evidence>
<dbReference type="Proteomes" id="UP000483379">
    <property type="component" value="Unassembled WGS sequence"/>
</dbReference>
<dbReference type="NCBIfam" id="NF046101">
    <property type="entry name" value="PA3496_fam"/>
    <property type="match status" value="1"/>
</dbReference>
<comment type="caution">
    <text evidence="2">The sequence shown here is derived from an EMBL/GenBank/DDBJ whole genome shotgun (WGS) entry which is preliminary data.</text>
</comment>
<gene>
    <name evidence="2" type="ORF">G3446_13475</name>
</gene>
<name>A0A6M0JZH4_9GAMM</name>
<evidence type="ECO:0000256" key="1">
    <source>
        <dbReference type="SAM" id="MobiDB-lite"/>
    </source>
</evidence>
<dbReference type="InterPro" id="IPR058059">
    <property type="entry name" value="PA3496-like"/>
</dbReference>